<accession>A0AAV7MGQ9</accession>
<organism evidence="2 3">
    <name type="scientific">Pleurodeles waltl</name>
    <name type="common">Iberian ribbed newt</name>
    <dbReference type="NCBI Taxonomy" id="8319"/>
    <lineage>
        <taxon>Eukaryota</taxon>
        <taxon>Metazoa</taxon>
        <taxon>Chordata</taxon>
        <taxon>Craniata</taxon>
        <taxon>Vertebrata</taxon>
        <taxon>Euteleostomi</taxon>
        <taxon>Amphibia</taxon>
        <taxon>Batrachia</taxon>
        <taxon>Caudata</taxon>
        <taxon>Salamandroidea</taxon>
        <taxon>Salamandridae</taxon>
        <taxon>Pleurodelinae</taxon>
        <taxon>Pleurodeles</taxon>
    </lineage>
</organism>
<evidence type="ECO:0000256" key="1">
    <source>
        <dbReference type="SAM" id="MobiDB-lite"/>
    </source>
</evidence>
<reference evidence="2" key="1">
    <citation type="journal article" date="2022" name="bioRxiv">
        <title>Sequencing and chromosome-scale assembly of the giantPleurodeles waltlgenome.</title>
        <authorList>
            <person name="Brown T."/>
            <person name="Elewa A."/>
            <person name="Iarovenko S."/>
            <person name="Subramanian E."/>
            <person name="Araus A.J."/>
            <person name="Petzold A."/>
            <person name="Susuki M."/>
            <person name="Suzuki K.-i.T."/>
            <person name="Hayashi T."/>
            <person name="Toyoda A."/>
            <person name="Oliveira C."/>
            <person name="Osipova E."/>
            <person name="Leigh N.D."/>
            <person name="Simon A."/>
            <person name="Yun M.H."/>
        </authorList>
    </citation>
    <scope>NUCLEOTIDE SEQUENCE</scope>
    <source>
        <strain evidence="2">20211129_DDA</strain>
        <tissue evidence="2">Liver</tissue>
    </source>
</reference>
<dbReference type="AlphaFoldDB" id="A0AAV7MGQ9"/>
<name>A0AAV7MGQ9_PLEWA</name>
<evidence type="ECO:0000313" key="3">
    <source>
        <dbReference type="Proteomes" id="UP001066276"/>
    </source>
</evidence>
<dbReference type="EMBL" id="JANPWB010000014">
    <property type="protein sequence ID" value="KAJ1101965.1"/>
    <property type="molecule type" value="Genomic_DNA"/>
</dbReference>
<gene>
    <name evidence="2" type="ORF">NDU88_007026</name>
</gene>
<protein>
    <submittedName>
        <fullName evidence="2">Uncharacterized protein</fullName>
    </submittedName>
</protein>
<keyword evidence="3" id="KW-1185">Reference proteome</keyword>
<comment type="caution">
    <text evidence="2">The sequence shown here is derived from an EMBL/GenBank/DDBJ whole genome shotgun (WGS) entry which is preliminary data.</text>
</comment>
<evidence type="ECO:0000313" key="2">
    <source>
        <dbReference type="EMBL" id="KAJ1101965.1"/>
    </source>
</evidence>
<dbReference type="Proteomes" id="UP001066276">
    <property type="component" value="Chromosome 10"/>
</dbReference>
<proteinExistence type="predicted"/>
<sequence>MCRYSVVNAADFAVRERRKERWSRAGLRLHRGWREAARISWEVETVPQLRPQRRQRGEDFGRQGLGHGAGGD</sequence>
<feature type="region of interest" description="Disordered" evidence="1">
    <location>
        <begin position="50"/>
        <end position="72"/>
    </location>
</feature>
<feature type="compositionally biased region" description="Gly residues" evidence="1">
    <location>
        <begin position="63"/>
        <end position="72"/>
    </location>
</feature>